<feature type="transmembrane region" description="Helical" evidence="1">
    <location>
        <begin position="105"/>
        <end position="124"/>
    </location>
</feature>
<proteinExistence type="predicted"/>
<keyword evidence="1" id="KW-1133">Transmembrane helix</keyword>
<sequence>MSIGDNITNVGVGGLGRAVEPPFIPRFSVGAVAQAAPCGTAVAHWRRLWLVAGFGAVAGQRSPLGWAMGSAPRLAAVAAVSHARLYNHTQPHVTQAEPSNFNVNIFFVSATLCGVLVAVCAACWRRSPSTDKPEDAAECHGVYIVSGDARLHQEQGEVFTVMHLAGAGFRRGIVVPAPFPVPTTLAIVMLINGTESQVVTLLRKEL</sequence>
<gene>
    <name evidence="2" type="ORF">APLA_LOCUS8992</name>
</gene>
<keyword evidence="3" id="KW-1185">Reference proteome</keyword>
<evidence type="ECO:0000256" key="1">
    <source>
        <dbReference type="SAM" id="Phobius"/>
    </source>
</evidence>
<evidence type="ECO:0000313" key="3">
    <source>
        <dbReference type="Proteomes" id="UP000494106"/>
    </source>
</evidence>
<protein>
    <submittedName>
        <fullName evidence="2">Uncharacterized protein</fullName>
    </submittedName>
</protein>
<dbReference type="Proteomes" id="UP000494106">
    <property type="component" value="Unassembled WGS sequence"/>
</dbReference>
<dbReference type="AlphaFoldDB" id="A0A8S1ACS6"/>
<name>A0A8S1ACS6_ARCPL</name>
<dbReference type="EMBL" id="CADEBC010000513">
    <property type="protein sequence ID" value="CAB3242347.1"/>
    <property type="molecule type" value="Genomic_DNA"/>
</dbReference>
<organism evidence="2 3">
    <name type="scientific">Arctia plantaginis</name>
    <name type="common">Wood tiger moth</name>
    <name type="synonym">Phalaena plantaginis</name>
    <dbReference type="NCBI Taxonomy" id="874455"/>
    <lineage>
        <taxon>Eukaryota</taxon>
        <taxon>Metazoa</taxon>
        <taxon>Ecdysozoa</taxon>
        <taxon>Arthropoda</taxon>
        <taxon>Hexapoda</taxon>
        <taxon>Insecta</taxon>
        <taxon>Pterygota</taxon>
        <taxon>Neoptera</taxon>
        <taxon>Endopterygota</taxon>
        <taxon>Lepidoptera</taxon>
        <taxon>Glossata</taxon>
        <taxon>Ditrysia</taxon>
        <taxon>Noctuoidea</taxon>
        <taxon>Erebidae</taxon>
        <taxon>Arctiinae</taxon>
        <taxon>Arctia</taxon>
    </lineage>
</organism>
<reference evidence="2 3" key="1">
    <citation type="submission" date="2020-04" db="EMBL/GenBank/DDBJ databases">
        <authorList>
            <person name="Wallbank WR R."/>
            <person name="Pardo Diaz C."/>
            <person name="Kozak K."/>
            <person name="Martin S."/>
            <person name="Jiggins C."/>
            <person name="Moest M."/>
            <person name="Warren A I."/>
            <person name="Byers J.R.P. K."/>
            <person name="Montejo-Kovacevich G."/>
            <person name="Yen C E."/>
        </authorList>
    </citation>
    <scope>NUCLEOTIDE SEQUENCE [LARGE SCALE GENOMIC DNA]</scope>
</reference>
<evidence type="ECO:0000313" key="2">
    <source>
        <dbReference type="EMBL" id="CAB3242347.1"/>
    </source>
</evidence>
<keyword evidence="1" id="KW-0812">Transmembrane</keyword>
<keyword evidence="1" id="KW-0472">Membrane</keyword>
<accession>A0A8S1ACS6</accession>
<dbReference type="OrthoDB" id="7446149at2759"/>
<comment type="caution">
    <text evidence="2">The sequence shown here is derived from an EMBL/GenBank/DDBJ whole genome shotgun (WGS) entry which is preliminary data.</text>
</comment>